<feature type="region of interest" description="Disordered" evidence="1">
    <location>
        <begin position="77"/>
        <end position="151"/>
    </location>
</feature>
<dbReference type="PATRIC" id="fig|132476.4.peg.3696"/>
<dbReference type="AlphaFoldDB" id="A0A0F4XTA9"/>
<reference evidence="2 3" key="1">
    <citation type="submission" date="2015-03" db="EMBL/GenBank/DDBJ databases">
        <title>Pseudomonas fluorescens 1855-344 Genome sequencing and assembly.</title>
        <authorList>
            <person name="Eng W.W.H."/>
            <person name="Gan H.M."/>
            <person name="Savka M.A."/>
        </authorList>
    </citation>
    <scope>NUCLEOTIDE SEQUENCE [LARGE SCALE GENOMIC DNA]</scope>
    <source>
        <strain evidence="2 3">1855-344</strain>
    </source>
</reference>
<dbReference type="Proteomes" id="UP000033662">
    <property type="component" value="Unassembled WGS sequence"/>
</dbReference>
<accession>A0A0F4XTA9</accession>
<evidence type="ECO:0000256" key="1">
    <source>
        <dbReference type="SAM" id="MobiDB-lite"/>
    </source>
</evidence>
<evidence type="ECO:0000313" key="2">
    <source>
        <dbReference type="EMBL" id="KKA09134.1"/>
    </source>
</evidence>
<evidence type="ECO:0000313" key="3">
    <source>
        <dbReference type="Proteomes" id="UP000033662"/>
    </source>
</evidence>
<dbReference type="OrthoDB" id="6962387at2"/>
<sequence>MKFDTAYCLSLDAKLSIYDVRDLNFDETMAFDSAKEHFQCPNDACRAAFDEDNRLTTLNAKNVNYIRTPHFKNQPTTRHIEGCPYVSPKTPGLGAESGEVETDDDREEHFPSELLLTRRQYVRKPSDPSKDVEAATRPTSPTLSSHGDDVHCAHDSTPDKTSVFAHPVECFVSNFADKDLLKRKLLKVGEHTAPYGSFFKKIEYLQDNKGLIYWGKIKEIKDYTQSFRIDFEPKVWFKQPDEAKKKPYSVNVYLSKKLIDNYRKRRAFLEEIKHAVDSDAPLYCFFYGVTPELKQVPSKKNPEETFGVFSANIENLDHFIIREAPGLVGK</sequence>
<protein>
    <submittedName>
        <fullName evidence="2">Uncharacterized protein</fullName>
    </submittedName>
</protein>
<organism evidence="2 3">
    <name type="scientific">Pseudomonas kilonensis</name>
    <dbReference type="NCBI Taxonomy" id="132476"/>
    <lineage>
        <taxon>Bacteria</taxon>
        <taxon>Pseudomonadati</taxon>
        <taxon>Pseudomonadota</taxon>
        <taxon>Gammaproteobacteria</taxon>
        <taxon>Pseudomonadales</taxon>
        <taxon>Pseudomonadaceae</taxon>
        <taxon>Pseudomonas</taxon>
    </lineage>
</organism>
<name>A0A0F4XTA9_9PSED</name>
<gene>
    <name evidence="2" type="ORF">VP02_04970</name>
</gene>
<comment type="caution">
    <text evidence="2">The sequence shown here is derived from an EMBL/GenBank/DDBJ whole genome shotgun (WGS) entry which is preliminary data.</text>
</comment>
<proteinExistence type="predicted"/>
<dbReference type="EMBL" id="JZXC01000003">
    <property type="protein sequence ID" value="KKA09134.1"/>
    <property type="molecule type" value="Genomic_DNA"/>
</dbReference>
<feature type="compositionally biased region" description="Basic and acidic residues" evidence="1">
    <location>
        <begin position="124"/>
        <end position="134"/>
    </location>
</feature>